<dbReference type="PANTHER" id="PTHR11406">
    <property type="entry name" value="PHOSPHOGLYCERATE KINASE"/>
    <property type="match status" value="1"/>
</dbReference>
<comment type="cofactor">
    <cofactor evidence="1">
        <name>Mg(2+)</name>
        <dbReference type="ChEBI" id="CHEBI:18420"/>
    </cofactor>
</comment>
<dbReference type="EC" id="2.7.2.3" evidence="3 9"/>
<comment type="catalytic activity">
    <reaction evidence="9">
        <text>(2R)-3-phosphoglycerate + ATP = (2R)-3-phospho-glyceroyl phosphate + ADP</text>
        <dbReference type="Rhea" id="RHEA:14801"/>
        <dbReference type="ChEBI" id="CHEBI:30616"/>
        <dbReference type="ChEBI" id="CHEBI:57604"/>
        <dbReference type="ChEBI" id="CHEBI:58272"/>
        <dbReference type="ChEBI" id="CHEBI:456216"/>
        <dbReference type="EC" id="2.7.2.3"/>
    </reaction>
</comment>
<dbReference type="GO" id="GO:0006094">
    <property type="term" value="P:gluconeogenesis"/>
    <property type="evidence" value="ECO:0007669"/>
    <property type="project" value="TreeGrafter"/>
</dbReference>
<keyword evidence="8" id="KW-0460">Magnesium</keyword>
<evidence type="ECO:0000256" key="9">
    <source>
        <dbReference type="RuleBase" id="RU000532"/>
    </source>
</evidence>
<keyword evidence="5" id="KW-0547">Nucleotide-binding</keyword>
<dbReference type="GO" id="GO:0006096">
    <property type="term" value="P:glycolytic process"/>
    <property type="evidence" value="ECO:0007669"/>
    <property type="project" value="InterPro"/>
</dbReference>
<proteinExistence type="inferred from homology"/>
<evidence type="ECO:0000256" key="8">
    <source>
        <dbReference type="ARBA" id="ARBA00022842"/>
    </source>
</evidence>
<comment type="similarity">
    <text evidence="2 9">Belongs to the phosphoglycerate kinase family.</text>
</comment>
<evidence type="ECO:0000256" key="5">
    <source>
        <dbReference type="ARBA" id="ARBA00022741"/>
    </source>
</evidence>
<evidence type="ECO:0000256" key="10">
    <source>
        <dbReference type="RuleBase" id="RU000696"/>
    </source>
</evidence>
<dbReference type="EMBL" id="GGEC01007193">
    <property type="protein sequence ID" value="MBW87676.1"/>
    <property type="molecule type" value="Transcribed_RNA"/>
</dbReference>
<dbReference type="SUPFAM" id="SSF53748">
    <property type="entry name" value="Phosphoglycerate kinase"/>
    <property type="match status" value="1"/>
</dbReference>
<keyword evidence="7" id="KW-0067">ATP-binding</keyword>
<keyword evidence="4 9" id="KW-0808">Transferase</keyword>
<evidence type="ECO:0000256" key="2">
    <source>
        <dbReference type="ARBA" id="ARBA00008982"/>
    </source>
</evidence>
<dbReference type="PANTHER" id="PTHR11406:SF32">
    <property type="entry name" value="PHOSPHOGLYCERATE KINASE"/>
    <property type="match status" value="1"/>
</dbReference>
<organism evidence="11">
    <name type="scientific">Rhizophora mucronata</name>
    <name type="common">Asiatic mangrove</name>
    <dbReference type="NCBI Taxonomy" id="61149"/>
    <lineage>
        <taxon>Eukaryota</taxon>
        <taxon>Viridiplantae</taxon>
        <taxon>Streptophyta</taxon>
        <taxon>Embryophyta</taxon>
        <taxon>Tracheophyta</taxon>
        <taxon>Spermatophyta</taxon>
        <taxon>Magnoliopsida</taxon>
        <taxon>eudicotyledons</taxon>
        <taxon>Gunneridae</taxon>
        <taxon>Pentapetalae</taxon>
        <taxon>rosids</taxon>
        <taxon>fabids</taxon>
        <taxon>Malpighiales</taxon>
        <taxon>Rhizophoraceae</taxon>
        <taxon>Rhizophora</taxon>
    </lineage>
</organism>
<sequence length="409" mass="45372">MGELLNLPELAVPINRQRLYYYGCPTPSKTHALPLLRAAAKSPSFSDKTVQSPKLPGVVQSSFQGGLQAVDRFTSSPDYKAACCDEGGSEAIPCIQTLREFPKEKLMSKVVMVRFDSTVLLGEEWGPCSQSFCNAVYTIRHLREGGARVVITSDWSNRTRSKLVDVQSVANILSSVLELKVVAVQCMSSAEPLKIEGFERADVFLLENLSEFKAEVANCRKFAELLSSGVDIFVNDSFSSSHKVLASTVGIARSCYASMAGFHFEKDLCILKEVAKPDKKPYVAIIGGGNLRDKAAALYFLASRCDGLVFIGMMLFQILHALGHYVPSNLIERGACKAALHIIQIARDRNIPILYPKDFWCMNDPHSTQVEVIPVHSMKDSEVLTLDHDIFYVLLGLWFLVWHNMLLFP</sequence>
<dbReference type="InterPro" id="IPR015824">
    <property type="entry name" value="Phosphoglycerate_kinase_N"/>
</dbReference>
<accession>A0A2P2J2F4</accession>
<dbReference type="Gene3D" id="3.40.50.1260">
    <property type="entry name" value="Phosphoglycerate kinase, N-terminal domain"/>
    <property type="match status" value="2"/>
</dbReference>
<evidence type="ECO:0000313" key="11">
    <source>
        <dbReference type="EMBL" id="MBW87676.1"/>
    </source>
</evidence>
<evidence type="ECO:0000256" key="6">
    <source>
        <dbReference type="ARBA" id="ARBA00022777"/>
    </source>
</evidence>
<name>A0A2P2J2F4_RHIMU</name>
<evidence type="ECO:0000256" key="7">
    <source>
        <dbReference type="ARBA" id="ARBA00022840"/>
    </source>
</evidence>
<dbReference type="PRINTS" id="PR00477">
    <property type="entry name" value="PHGLYCKINASE"/>
</dbReference>
<protein>
    <recommendedName>
        <fullName evidence="3 9">Phosphoglycerate kinase</fullName>
        <ecNumber evidence="3 9">2.7.2.3</ecNumber>
    </recommendedName>
</protein>
<evidence type="ECO:0000256" key="1">
    <source>
        <dbReference type="ARBA" id="ARBA00001946"/>
    </source>
</evidence>
<keyword evidence="6 9" id="KW-0418">Kinase</keyword>
<dbReference type="InterPro" id="IPR036043">
    <property type="entry name" value="Phosphoglycerate_kinase_sf"/>
</dbReference>
<dbReference type="InterPro" id="IPR001576">
    <property type="entry name" value="Phosphoglycerate_kinase"/>
</dbReference>
<evidence type="ECO:0000256" key="3">
    <source>
        <dbReference type="ARBA" id="ARBA00013061"/>
    </source>
</evidence>
<evidence type="ECO:0000256" key="4">
    <source>
        <dbReference type="ARBA" id="ARBA00022679"/>
    </source>
</evidence>
<dbReference type="GO" id="GO:0005829">
    <property type="term" value="C:cytosol"/>
    <property type="evidence" value="ECO:0007669"/>
    <property type="project" value="TreeGrafter"/>
</dbReference>
<dbReference type="GO" id="GO:0043531">
    <property type="term" value="F:ADP binding"/>
    <property type="evidence" value="ECO:0007669"/>
    <property type="project" value="TreeGrafter"/>
</dbReference>
<dbReference type="Pfam" id="PF00162">
    <property type="entry name" value="PGK"/>
    <property type="match status" value="1"/>
</dbReference>
<reference evidence="11" key="1">
    <citation type="submission" date="2018-02" db="EMBL/GenBank/DDBJ databases">
        <title>Rhizophora mucronata_Transcriptome.</title>
        <authorList>
            <person name="Meera S.P."/>
            <person name="Sreeshan A."/>
            <person name="Augustine A."/>
        </authorList>
    </citation>
    <scope>NUCLEOTIDE SEQUENCE</scope>
    <source>
        <tissue evidence="11">Leaf</tissue>
    </source>
</reference>
<comment type="subunit">
    <text evidence="10">Monomer.</text>
</comment>
<dbReference type="GO" id="GO:0005524">
    <property type="term" value="F:ATP binding"/>
    <property type="evidence" value="ECO:0007669"/>
    <property type="project" value="UniProtKB-KW"/>
</dbReference>
<dbReference type="GO" id="GO:0004618">
    <property type="term" value="F:phosphoglycerate kinase activity"/>
    <property type="evidence" value="ECO:0007669"/>
    <property type="project" value="UniProtKB-EC"/>
</dbReference>
<dbReference type="AlphaFoldDB" id="A0A2P2J2F4"/>